<evidence type="ECO:0000256" key="2">
    <source>
        <dbReference type="ARBA" id="ARBA00022617"/>
    </source>
</evidence>
<evidence type="ECO:0000256" key="6">
    <source>
        <dbReference type="ARBA" id="ARBA00023004"/>
    </source>
</evidence>
<evidence type="ECO:0000259" key="9">
    <source>
        <dbReference type="PROSITE" id="PS51007"/>
    </source>
</evidence>
<proteinExistence type="predicted"/>
<dbReference type="InterPro" id="IPR051395">
    <property type="entry name" value="Cytochrome_c_Peroxidase/MauG"/>
</dbReference>
<reference evidence="10 11" key="1">
    <citation type="submission" date="2012-11" db="EMBL/GenBank/DDBJ databases">
        <title>Whole genome sequence of Acetobacter orientalis 21F-2.</title>
        <authorList>
            <person name="Azuma Y."/>
            <person name="Higashiura N."/>
            <person name="Hirakawa H."/>
            <person name="Matsushita K."/>
        </authorList>
    </citation>
    <scope>NUCLEOTIDE SEQUENCE [LARGE SCALE GENOMIC DNA]</scope>
    <source>
        <strain evidence="10 11">21F-2</strain>
    </source>
</reference>
<dbReference type="STRING" id="1231341.Abor_018_013"/>
<evidence type="ECO:0000313" key="11">
    <source>
        <dbReference type="Proteomes" id="UP000032670"/>
    </source>
</evidence>
<dbReference type="Pfam" id="PF03150">
    <property type="entry name" value="CCP_MauG"/>
    <property type="match status" value="1"/>
</dbReference>
<dbReference type="EMBL" id="BAMX01000018">
    <property type="protein sequence ID" value="GAN66307.1"/>
    <property type="molecule type" value="Genomic_DNA"/>
</dbReference>
<evidence type="ECO:0000313" key="10">
    <source>
        <dbReference type="EMBL" id="GAN66307.1"/>
    </source>
</evidence>
<dbReference type="GO" id="GO:0004130">
    <property type="term" value="F:cytochrome-c peroxidase activity"/>
    <property type="evidence" value="ECO:0007669"/>
    <property type="project" value="TreeGrafter"/>
</dbReference>
<accession>A0A0D6NJQ1</accession>
<dbReference type="Gene3D" id="1.10.760.10">
    <property type="entry name" value="Cytochrome c-like domain"/>
    <property type="match status" value="2"/>
</dbReference>
<keyword evidence="10" id="KW-0575">Peroxidase</keyword>
<keyword evidence="4 8" id="KW-0732">Signal</keyword>
<dbReference type="PANTHER" id="PTHR30600">
    <property type="entry name" value="CYTOCHROME C PEROXIDASE-RELATED"/>
    <property type="match status" value="1"/>
</dbReference>
<feature type="signal peptide" evidence="8">
    <location>
        <begin position="1"/>
        <end position="27"/>
    </location>
</feature>
<dbReference type="GO" id="GO:0009055">
    <property type="term" value="F:electron transfer activity"/>
    <property type="evidence" value="ECO:0007669"/>
    <property type="project" value="InterPro"/>
</dbReference>
<keyword evidence="2 7" id="KW-0349">Heme</keyword>
<feature type="domain" description="Cytochrome c" evidence="9">
    <location>
        <begin position="224"/>
        <end position="400"/>
    </location>
</feature>
<feature type="domain" description="Cytochrome c" evidence="9">
    <location>
        <begin position="41"/>
        <end position="173"/>
    </location>
</feature>
<evidence type="ECO:0000256" key="7">
    <source>
        <dbReference type="PROSITE-ProRule" id="PRU00433"/>
    </source>
</evidence>
<name>A0A0D6NJQ1_9PROT</name>
<keyword evidence="3 7" id="KW-0479">Metal-binding</keyword>
<evidence type="ECO:0000256" key="1">
    <source>
        <dbReference type="ARBA" id="ARBA00004196"/>
    </source>
</evidence>
<dbReference type="InterPro" id="IPR036909">
    <property type="entry name" value="Cyt_c-like_dom_sf"/>
</dbReference>
<evidence type="ECO:0000256" key="8">
    <source>
        <dbReference type="SAM" id="SignalP"/>
    </source>
</evidence>
<dbReference type="InterPro" id="IPR004852">
    <property type="entry name" value="Di-haem_cyt_c_peroxidsae"/>
</dbReference>
<dbReference type="Proteomes" id="UP000032670">
    <property type="component" value="Unassembled WGS sequence"/>
</dbReference>
<dbReference type="InterPro" id="IPR009056">
    <property type="entry name" value="Cyt_c-like_dom"/>
</dbReference>
<comment type="subcellular location">
    <subcellularLocation>
        <location evidence="1">Cell envelope</location>
    </subcellularLocation>
</comment>
<dbReference type="GO" id="GO:0046872">
    <property type="term" value="F:metal ion binding"/>
    <property type="evidence" value="ECO:0007669"/>
    <property type="project" value="UniProtKB-KW"/>
</dbReference>
<comment type="caution">
    <text evidence="10">The sequence shown here is derived from an EMBL/GenBank/DDBJ whole genome shotgun (WGS) entry which is preliminary data.</text>
</comment>
<keyword evidence="6 7" id="KW-0408">Iron</keyword>
<protein>
    <submittedName>
        <fullName evidence="10">Cytochrome c peroxidase/methylamine utilization protein MauG</fullName>
    </submittedName>
</protein>
<keyword evidence="11" id="KW-1185">Reference proteome</keyword>
<dbReference type="AlphaFoldDB" id="A0A0D6NJQ1"/>
<dbReference type="PROSITE" id="PS51007">
    <property type="entry name" value="CYTC"/>
    <property type="match status" value="2"/>
</dbReference>
<dbReference type="GO" id="GO:0020037">
    <property type="term" value="F:heme binding"/>
    <property type="evidence" value="ECO:0007669"/>
    <property type="project" value="InterPro"/>
</dbReference>
<dbReference type="PANTHER" id="PTHR30600:SF10">
    <property type="entry name" value="BLL6722 PROTEIN"/>
    <property type="match status" value="1"/>
</dbReference>
<evidence type="ECO:0000256" key="3">
    <source>
        <dbReference type="ARBA" id="ARBA00022723"/>
    </source>
</evidence>
<gene>
    <name evidence="10" type="ORF">Abor_018_013</name>
</gene>
<organism evidence="10 11">
    <name type="scientific">Acetobacter orientalis</name>
    <dbReference type="NCBI Taxonomy" id="146474"/>
    <lineage>
        <taxon>Bacteria</taxon>
        <taxon>Pseudomonadati</taxon>
        <taxon>Pseudomonadota</taxon>
        <taxon>Alphaproteobacteria</taxon>
        <taxon>Acetobacterales</taxon>
        <taxon>Acetobacteraceae</taxon>
        <taxon>Acetobacter</taxon>
    </lineage>
</organism>
<dbReference type="GO" id="GO:0030313">
    <property type="term" value="C:cell envelope"/>
    <property type="evidence" value="ECO:0007669"/>
    <property type="project" value="UniProtKB-SubCell"/>
</dbReference>
<evidence type="ECO:0000256" key="4">
    <source>
        <dbReference type="ARBA" id="ARBA00022729"/>
    </source>
</evidence>
<evidence type="ECO:0000256" key="5">
    <source>
        <dbReference type="ARBA" id="ARBA00023002"/>
    </source>
</evidence>
<accession>A0A6N3T315</accession>
<feature type="chain" id="PRO_5030005872" evidence="8">
    <location>
        <begin position="28"/>
        <end position="415"/>
    </location>
</feature>
<dbReference type="SUPFAM" id="SSF46626">
    <property type="entry name" value="Cytochrome c"/>
    <property type="match status" value="2"/>
</dbReference>
<sequence length="415" mass="46024">MPRVAAHFVKICSVMSLHLVWAAPAWAQGMERAEVFAQVKALAALGSELFHDPRLSASGKQSCATCHNEEHAFAPANAQAVQRGGADLAQMGHRATPSLKYLQSVPQFTEHFFDSEDEADESVDNGPTGGLTWDGRAKSLAEQARIPLLSPFEMGNKTAQDVVDRAQKAGYAPRLKVFEPFLKTGSLFMVITKALETYQQDWRKFYPYTSKYDAYLAGKVALSKQEQRGLEVFEDPQKGNCASCHLSQPGHDGTPPQFTDYGLIALAVPRNTALPYNANPQNYDLGLCGPDRTDLAQHADYCGLFKTPTLRNVATRKVFFHNGVYKSLRDAVAFYVLRDTQPSRVYPKNAQGEVVLYDDLPKQYHQNINMNPPFGHRVGNKPALSEPEIDAVVAFLKTLTDGYTAPTAQRRQKER</sequence>
<keyword evidence="5" id="KW-0560">Oxidoreductase</keyword>